<accession>A0A7D5D7D9</accession>
<dbReference type="InterPro" id="IPR029062">
    <property type="entry name" value="Class_I_gatase-like"/>
</dbReference>
<evidence type="ECO:0000259" key="3">
    <source>
        <dbReference type="PROSITE" id="PS01124"/>
    </source>
</evidence>
<name>A0A7D5D7D9_9PSED</name>
<evidence type="ECO:0000256" key="1">
    <source>
        <dbReference type="ARBA" id="ARBA00023015"/>
    </source>
</evidence>
<dbReference type="InterPro" id="IPR002818">
    <property type="entry name" value="DJ-1/PfpI"/>
</dbReference>
<keyword evidence="5" id="KW-1185">Reference proteome</keyword>
<dbReference type="Gene3D" id="1.10.10.60">
    <property type="entry name" value="Homeodomain-like"/>
    <property type="match status" value="2"/>
</dbReference>
<dbReference type="PANTHER" id="PTHR43130:SF3">
    <property type="entry name" value="HTH-TYPE TRANSCRIPTIONAL REGULATOR RV1931C"/>
    <property type="match status" value="1"/>
</dbReference>
<dbReference type="Gene3D" id="3.40.50.880">
    <property type="match status" value="1"/>
</dbReference>
<protein>
    <submittedName>
        <fullName evidence="4">Helix-turn-helix domain-containing protein</fullName>
    </submittedName>
</protein>
<keyword evidence="2" id="KW-0804">Transcription</keyword>
<dbReference type="Proteomes" id="UP000509568">
    <property type="component" value="Chromosome"/>
</dbReference>
<dbReference type="SUPFAM" id="SSF52317">
    <property type="entry name" value="Class I glutamine amidotransferase-like"/>
    <property type="match status" value="1"/>
</dbReference>
<dbReference type="PANTHER" id="PTHR43130">
    <property type="entry name" value="ARAC-FAMILY TRANSCRIPTIONAL REGULATOR"/>
    <property type="match status" value="1"/>
</dbReference>
<dbReference type="Pfam" id="PF12833">
    <property type="entry name" value="HTH_18"/>
    <property type="match status" value="1"/>
</dbReference>
<dbReference type="InterPro" id="IPR018060">
    <property type="entry name" value="HTH_AraC"/>
</dbReference>
<evidence type="ECO:0000256" key="2">
    <source>
        <dbReference type="ARBA" id="ARBA00023163"/>
    </source>
</evidence>
<gene>
    <name evidence="4" type="ORF">HWQ56_16375</name>
</gene>
<dbReference type="SMART" id="SM00342">
    <property type="entry name" value="HTH_ARAC"/>
    <property type="match status" value="1"/>
</dbReference>
<dbReference type="Pfam" id="PF01965">
    <property type="entry name" value="DJ-1_PfpI"/>
    <property type="match status" value="1"/>
</dbReference>
<dbReference type="SUPFAM" id="SSF46689">
    <property type="entry name" value="Homeodomain-like"/>
    <property type="match status" value="2"/>
</dbReference>
<organism evidence="4 5">
    <name type="scientific">Pseudomonas eucalypticola</name>
    <dbReference type="NCBI Taxonomy" id="2599595"/>
    <lineage>
        <taxon>Bacteria</taxon>
        <taxon>Pseudomonadati</taxon>
        <taxon>Pseudomonadota</taxon>
        <taxon>Gammaproteobacteria</taxon>
        <taxon>Pseudomonadales</taxon>
        <taxon>Pseudomonadaceae</taxon>
        <taxon>Pseudomonas</taxon>
    </lineage>
</organism>
<dbReference type="GO" id="GO:0043565">
    <property type="term" value="F:sequence-specific DNA binding"/>
    <property type="evidence" value="ECO:0007669"/>
    <property type="project" value="InterPro"/>
</dbReference>
<keyword evidence="1" id="KW-0805">Transcription regulation</keyword>
<reference evidence="4 5" key="1">
    <citation type="submission" date="2020-06" db="EMBL/GenBank/DDBJ databases">
        <title>Pseudomonas eucalypticola sp. nov., an endophyte of Eucalyptus dunnii leaves with biocontrol ability of eucalyptus leaf blight.</title>
        <authorList>
            <person name="Liu Y."/>
            <person name="Song Z."/>
            <person name="Zeng H."/>
            <person name="Lu M."/>
            <person name="Wang X."/>
            <person name="Lian X."/>
            <person name="Zhang Q."/>
        </authorList>
    </citation>
    <scope>NUCLEOTIDE SEQUENCE [LARGE SCALE GENOMIC DNA]</scope>
    <source>
        <strain evidence="4 5">NP-1</strain>
    </source>
</reference>
<proteinExistence type="predicted"/>
<dbReference type="InterPro" id="IPR052158">
    <property type="entry name" value="INH-QAR"/>
</dbReference>
<sequence length="324" mass="35136">MTERSPHAGLRLCLLQYPGSQASTVAGLVDLFACAEQVRDDLGMAKTPLLQVDVVSGADAGQTPTVVFVPPLPAVQVPDAEALGPAVAALRRWHADGAVLVAVCSGAWLLAMAGVLDGRQATLHWDHAMGLAACYPQVQVLPHEPLLDDGDVVTSSGNHAWQALGLAVLARYLGAALAVETHGVLNVPWRSEPLPPSPFQPRLDHGRAEVLKVQLWLQTNQAKGVTLDDMAACAGLEPRTFLRRFHASTGLKPTEYCQYLRIARACHLLETTQRNVDQIANSVGYQDVGALRKIFMRVTGYALSEYRERYGVRELYRPVGLRGR</sequence>
<evidence type="ECO:0000313" key="5">
    <source>
        <dbReference type="Proteomes" id="UP000509568"/>
    </source>
</evidence>
<evidence type="ECO:0000313" key="4">
    <source>
        <dbReference type="EMBL" id="QKZ05279.1"/>
    </source>
</evidence>
<dbReference type="GO" id="GO:0003700">
    <property type="term" value="F:DNA-binding transcription factor activity"/>
    <property type="evidence" value="ECO:0007669"/>
    <property type="project" value="InterPro"/>
</dbReference>
<dbReference type="RefSeq" id="WP_176571170.1">
    <property type="nucleotide sequence ID" value="NZ_CP056030.1"/>
</dbReference>
<dbReference type="EMBL" id="CP056030">
    <property type="protein sequence ID" value="QKZ05279.1"/>
    <property type="molecule type" value="Genomic_DNA"/>
</dbReference>
<dbReference type="PROSITE" id="PS01124">
    <property type="entry name" value="HTH_ARAC_FAMILY_2"/>
    <property type="match status" value="1"/>
</dbReference>
<dbReference type="InterPro" id="IPR009057">
    <property type="entry name" value="Homeodomain-like_sf"/>
</dbReference>
<feature type="domain" description="HTH araC/xylS-type" evidence="3">
    <location>
        <begin position="211"/>
        <end position="309"/>
    </location>
</feature>
<dbReference type="AlphaFoldDB" id="A0A7D5D7D9"/>
<dbReference type="KEGG" id="pez:HWQ56_16375"/>